<gene>
    <name evidence="2" type="ORF">A2008_11565</name>
</gene>
<feature type="chain" id="PRO_5009533585" description="6-bladed beta-propeller" evidence="1">
    <location>
        <begin position="40"/>
        <end position="362"/>
    </location>
</feature>
<dbReference type="SUPFAM" id="SSF63829">
    <property type="entry name" value="Calcium-dependent phosphotriesterase"/>
    <property type="match status" value="1"/>
</dbReference>
<sequence length="362" mass="40279">MSVCKINFYKGCQFMRNSIFLIISAIFLLTAAFSAPLHAADTSEISATAEIALNLPEVRDFKTAEACLLSVGMETESVSLGGANTPMFASAGPSSFAVDKKGNVYVLDAMNFKVLIVKEGRVIKVITYPHGESSDTKEAYFMRDIAISPKNNNIYLLNYTLKNIFVMSPTGEIKGEIELKHQISSPKNIFITNDDNIVVKDEGKFDVVVYSPEGKVLGREQGDEISAFADREGFLFAKGERDKNGQDIILFDPGAKRKNPKRFAKLIKVIKDTEPYDYQLLGVDAKGNFFASIIEKIREDVIQTIIYKFGPDGKTLARIRVMPMPLLEDTMPTRYFVISPKGEIYAYAANPARDKFAILKIE</sequence>
<reference evidence="2 3" key="1">
    <citation type="journal article" date="2016" name="Nat. Commun.">
        <title>Thousands of microbial genomes shed light on interconnected biogeochemical processes in an aquifer system.</title>
        <authorList>
            <person name="Anantharaman K."/>
            <person name="Brown C.T."/>
            <person name="Hug L.A."/>
            <person name="Sharon I."/>
            <person name="Castelle C.J."/>
            <person name="Probst A.J."/>
            <person name="Thomas B.C."/>
            <person name="Singh A."/>
            <person name="Wilkins M.J."/>
            <person name="Karaoz U."/>
            <person name="Brodie E.L."/>
            <person name="Williams K.H."/>
            <person name="Hubbard S.S."/>
            <person name="Banfield J.F."/>
        </authorList>
    </citation>
    <scope>NUCLEOTIDE SEQUENCE [LARGE SCALE GENOMIC DNA]</scope>
</reference>
<accession>A0A1F7WTY2</accession>
<proteinExistence type="predicted"/>
<comment type="caution">
    <text evidence="2">The sequence shown here is derived from an EMBL/GenBank/DDBJ whole genome shotgun (WGS) entry which is preliminary data.</text>
</comment>
<evidence type="ECO:0000313" key="3">
    <source>
        <dbReference type="Proteomes" id="UP000178735"/>
    </source>
</evidence>
<dbReference type="AlphaFoldDB" id="A0A1F7WTY2"/>
<protein>
    <recommendedName>
        <fullName evidence="4">6-bladed beta-propeller</fullName>
    </recommendedName>
</protein>
<evidence type="ECO:0000256" key="1">
    <source>
        <dbReference type="SAM" id="SignalP"/>
    </source>
</evidence>
<dbReference type="EMBL" id="MGFH01000072">
    <property type="protein sequence ID" value="OGM06261.1"/>
    <property type="molecule type" value="Genomic_DNA"/>
</dbReference>
<keyword evidence="1" id="KW-0732">Signal</keyword>
<dbReference type="InterPro" id="IPR011042">
    <property type="entry name" value="6-blade_b-propeller_TolB-like"/>
</dbReference>
<evidence type="ECO:0000313" key="2">
    <source>
        <dbReference type="EMBL" id="OGM06261.1"/>
    </source>
</evidence>
<organism evidence="2 3">
    <name type="scientific">Candidatus Wallbacteria bacterium GWC2_49_35</name>
    <dbReference type="NCBI Taxonomy" id="1817813"/>
    <lineage>
        <taxon>Bacteria</taxon>
        <taxon>Candidatus Walliibacteriota</taxon>
    </lineage>
</organism>
<feature type="signal peptide" evidence="1">
    <location>
        <begin position="1"/>
        <end position="39"/>
    </location>
</feature>
<dbReference type="Proteomes" id="UP000178735">
    <property type="component" value="Unassembled WGS sequence"/>
</dbReference>
<evidence type="ECO:0008006" key="4">
    <source>
        <dbReference type="Google" id="ProtNLM"/>
    </source>
</evidence>
<dbReference type="Gene3D" id="2.120.10.30">
    <property type="entry name" value="TolB, C-terminal domain"/>
    <property type="match status" value="1"/>
</dbReference>
<name>A0A1F7WTY2_9BACT</name>